<dbReference type="WBParaSite" id="HDID_0000670301-mRNA-1">
    <property type="protein sequence ID" value="HDID_0000670301-mRNA-1"/>
    <property type="gene ID" value="HDID_0000670301"/>
</dbReference>
<reference evidence="4" key="1">
    <citation type="submission" date="2017-02" db="UniProtKB">
        <authorList>
            <consortium name="WormBaseParasite"/>
        </authorList>
    </citation>
    <scope>IDENTIFICATION</scope>
</reference>
<reference evidence="2 3" key="2">
    <citation type="submission" date="2018-11" db="EMBL/GenBank/DDBJ databases">
        <authorList>
            <consortium name="Pathogen Informatics"/>
        </authorList>
    </citation>
    <scope>NUCLEOTIDE SEQUENCE [LARGE SCALE GENOMIC DNA]</scope>
</reference>
<evidence type="ECO:0000313" key="4">
    <source>
        <dbReference type="WBParaSite" id="HDID_0000670301-mRNA-1"/>
    </source>
</evidence>
<keyword evidence="1" id="KW-1133">Transmembrane helix</keyword>
<organism evidence="4">
    <name type="scientific">Hymenolepis diminuta</name>
    <name type="common">Rat tapeworm</name>
    <dbReference type="NCBI Taxonomy" id="6216"/>
    <lineage>
        <taxon>Eukaryota</taxon>
        <taxon>Metazoa</taxon>
        <taxon>Spiralia</taxon>
        <taxon>Lophotrochozoa</taxon>
        <taxon>Platyhelminthes</taxon>
        <taxon>Cestoda</taxon>
        <taxon>Eucestoda</taxon>
        <taxon>Cyclophyllidea</taxon>
        <taxon>Hymenolepididae</taxon>
        <taxon>Hymenolepis</taxon>
    </lineage>
</organism>
<accession>A0A0R3SP38</accession>
<proteinExistence type="predicted"/>
<keyword evidence="1" id="KW-0812">Transmembrane</keyword>
<name>A0A0R3SP38_HYMDI</name>
<dbReference type="AlphaFoldDB" id="A0A0R3SP38"/>
<sequence>MGMDRRSNLAKMVFIILYLMVPTVDLHALLSPVYPKLDALRSSKVCTFRWFYKGNDGLLFLCAFLISILTFNVVH</sequence>
<evidence type="ECO:0000313" key="3">
    <source>
        <dbReference type="Proteomes" id="UP000274504"/>
    </source>
</evidence>
<keyword evidence="1" id="KW-0472">Membrane</keyword>
<protein>
    <submittedName>
        <fullName evidence="4">PGG domain-containing protein</fullName>
    </submittedName>
</protein>
<dbReference type="EMBL" id="UYSG01006926">
    <property type="protein sequence ID" value="VDL59019.1"/>
    <property type="molecule type" value="Genomic_DNA"/>
</dbReference>
<evidence type="ECO:0000313" key="2">
    <source>
        <dbReference type="EMBL" id="VDL59019.1"/>
    </source>
</evidence>
<feature type="transmembrane region" description="Helical" evidence="1">
    <location>
        <begin position="12"/>
        <end position="34"/>
    </location>
</feature>
<evidence type="ECO:0000256" key="1">
    <source>
        <dbReference type="SAM" id="Phobius"/>
    </source>
</evidence>
<gene>
    <name evidence="2" type="ORF">HDID_LOCUS6701</name>
</gene>
<feature type="transmembrane region" description="Helical" evidence="1">
    <location>
        <begin position="57"/>
        <end position="74"/>
    </location>
</feature>
<dbReference type="Proteomes" id="UP000274504">
    <property type="component" value="Unassembled WGS sequence"/>
</dbReference>